<reference evidence="2 3" key="1">
    <citation type="submission" date="2017-11" db="EMBL/GenBank/DDBJ databases">
        <title>De-novo sequencing of pomegranate (Punica granatum L.) genome.</title>
        <authorList>
            <person name="Akparov Z."/>
            <person name="Amiraslanov A."/>
            <person name="Hajiyeva S."/>
            <person name="Abbasov M."/>
            <person name="Kaur K."/>
            <person name="Hamwieh A."/>
            <person name="Solovyev V."/>
            <person name="Salamov A."/>
            <person name="Braich B."/>
            <person name="Kosarev P."/>
            <person name="Mahmoud A."/>
            <person name="Hajiyev E."/>
            <person name="Babayeva S."/>
            <person name="Izzatullayeva V."/>
            <person name="Mammadov A."/>
            <person name="Mammadov A."/>
            <person name="Sharifova S."/>
            <person name="Ojaghi J."/>
            <person name="Eynullazada K."/>
            <person name="Bayramov B."/>
            <person name="Abdulazimova A."/>
            <person name="Shahmuradov I."/>
        </authorList>
    </citation>
    <scope>NUCLEOTIDE SEQUENCE [LARGE SCALE GENOMIC DNA]</scope>
    <source>
        <strain evidence="3">cv. AG2017</strain>
        <tissue evidence="2">Leaf</tissue>
    </source>
</reference>
<accession>A0A2I0KWE2</accession>
<dbReference type="AlphaFoldDB" id="A0A2I0KWE2"/>
<feature type="region of interest" description="Disordered" evidence="1">
    <location>
        <begin position="1"/>
        <end position="118"/>
    </location>
</feature>
<feature type="compositionally biased region" description="Basic and acidic residues" evidence="1">
    <location>
        <begin position="31"/>
        <end position="42"/>
    </location>
</feature>
<proteinExistence type="predicted"/>
<protein>
    <submittedName>
        <fullName evidence="2">Uncharacterized protein</fullName>
    </submittedName>
</protein>
<gene>
    <name evidence="2" type="ORF">CRG98_006853</name>
</gene>
<feature type="compositionally biased region" description="Basic and acidic residues" evidence="1">
    <location>
        <begin position="1"/>
        <end position="15"/>
    </location>
</feature>
<feature type="compositionally biased region" description="Basic and acidic residues" evidence="1">
    <location>
        <begin position="52"/>
        <end position="70"/>
    </location>
</feature>
<evidence type="ECO:0000256" key="1">
    <source>
        <dbReference type="SAM" id="MobiDB-lite"/>
    </source>
</evidence>
<organism evidence="2 3">
    <name type="scientific">Punica granatum</name>
    <name type="common">Pomegranate</name>
    <dbReference type="NCBI Taxonomy" id="22663"/>
    <lineage>
        <taxon>Eukaryota</taxon>
        <taxon>Viridiplantae</taxon>
        <taxon>Streptophyta</taxon>
        <taxon>Embryophyta</taxon>
        <taxon>Tracheophyta</taxon>
        <taxon>Spermatophyta</taxon>
        <taxon>Magnoliopsida</taxon>
        <taxon>eudicotyledons</taxon>
        <taxon>Gunneridae</taxon>
        <taxon>Pentapetalae</taxon>
        <taxon>rosids</taxon>
        <taxon>malvids</taxon>
        <taxon>Myrtales</taxon>
        <taxon>Lythraceae</taxon>
        <taxon>Punica</taxon>
    </lineage>
</organism>
<evidence type="ECO:0000313" key="3">
    <source>
        <dbReference type="Proteomes" id="UP000233551"/>
    </source>
</evidence>
<dbReference type="Proteomes" id="UP000233551">
    <property type="component" value="Unassembled WGS sequence"/>
</dbReference>
<sequence>MNHKQRIDSRNEKRISSRGGNGRSRQQRIIGDGKEQTREEQIRNNNGDPDESEKNEFGSKSDGDSKRDRNSYLAGAGAAQEAAIGGAGDGKSRQSGVAAQRREKQEADSEASSETMES</sequence>
<evidence type="ECO:0000313" key="2">
    <source>
        <dbReference type="EMBL" id="PKI72768.1"/>
    </source>
</evidence>
<comment type="caution">
    <text evidence="2">The sequence shown here is derived from an EMBL/GenBank/DDBJ whole genome shotgun (WGS) entry which is preliminary data.</text>
</comment>
<dbReference type="EMBL" id="PGOL01000311">
    <property type="protein sequence ID" value="PKI72768.1"/>
    <property type="molecule type" value="Genomic_DNA"/>
</dbReference>
<feature type="compositionally biased region" description="Acidic residues" evidence="1">
    <location>
        <begin position="108"/>
        <end position="118"/>
    </location>
</feature>
<name>A0A2I0KWE2_PUNGR</name>
<feature type="compositionally biased region" description="Low complexity" evidence="1">
    <location>
        <begin position="74"/>
        <end position="84"/>
    </location>
</feature>
<keyword evidence="3" id="KW-1185">Reference proteome</keyword>